<sequence>MKNEVNENVLLLTANFSCTILISEEEITIKKPSKEQQYIEQIIIDAEQQVFKETLAEYKSKSTFSNFICNIPGFEDTFQQRLDSFIEQYGIIRVSEESLSILPLVSPFTSELNIHTPVLYMSPSFSIINARGNCSNASSIGNAIKIGETVGLPTYLFNSEMEMSSLRDVTAVKKANWAPQQSTATFTGVSINDNGFSLNITTTLNSWNRTSIKH</sequence>
<name>A0A544UL29_LYSSH</name>
<evidence type="ECO:0000313" key="1">
    <source>
        <dbReference type="EMBL" id="TQR34188.1"/>
    </source>
</evidence>
<dbReference type="OrthoDB" id="2732981at2"/>
<dbReference type="AlphaFoldDB" id="A0A544UL29"/>
<dbReference type="RefSeq" id="WP_142508543.1">
    <property type="nucleotide sequence ID" value="NZ_SADV01000006.1"/>
</dbReference>
<dbReference type="Proteomes" id="UP000317944">
    <property type="component" value="Unassembled WGS sequence"/>
</dbReference>
<dbReference type="EMBL" id="SADV01000006">
    <property type="protein sequence ID" value="TQR34188.1"/>
    <property type="molecule type" value="Genomic_DNA"/>
</dbReference>
<organism evidence="1 2">
    <name type="scientific">Lysinibacillus sphaericus</name>
    <name type="common">Bacillus sphaericus</name>
    <dbReference type="NCBI Taxonomy" id="1421"/>
    <lineage>
        <taxon>Bacteria</taxon>
        <taxon>Bacillati</taxon>
        <taxon>Bacillota</taxon>
        <taxon>Bacilli</taxon>
        <taxon>Bacillales</taxon>
        <taxon>Bacillaceae</taxon>
        <taxon>Lysinibacillus</taxon>
    </lineage>
</organism>
<protein>
    <submittedName>
        <fullName evidence="1">Uncharacterized protein</fullName>
    </submittedName>
</protein>
<comment type="caution">
    <text evidence="1">The sequence shown here is derived from an EMBL/GenBank/DDBJ whole genome shotgun (WGS) entry which is preliminary data.</text>
</comment>
<gene>
    <name evidence="1" type="ORF">C7Y47_09420</name>
</gene>
<evidence type="ECO:0000313" key="2">
    <source>
        <dbReference type="Proteomes" id="UP000317944"/>
    </source>
</evidence>
<reference evidence="1 2" key="1">
    <citation type="submission" date="2018-03" db="EMBL/GenBank/DDBJ databases">
        <title>Aerobic endospore-forming bacteria genome sequencing and assembly.</title>
        <authorList>
            <person name="Cavalcante D.A."/>
            <person name="Driks A."/>
            <person name="Putonti C."/>
            <person name="De-Souza M.T."/>
        </authorList>
    </citation>
    <scope>NUCLEOTIDE SEQUENCE [LARGE SCALE GENOMIC DNA]</scope>
    <source>
        <strain evidence="1 2">SDF0037</strain>
    </source>
</reference>
<accession>A0A544UL29</accession>
<proteinExistence type="predicted"/>